<organism evidence="4 5">
    <name type="scientific">Oryzias latipes</name>
    <name type="common">Japanese rice fish</name>
    <name type="synonym">Japanese killifish</name>
    <dbReference type="NCBI Taxonomy" id="8090"/>
    <lineage>
        <taxon>Eukaryota</taxon>
        <taxon>Metazoa</taxon>
        <taxon>Chordata</taxon>
        <taxon>Craniata</taxon>
        <taxon>Vertebrata</taxon>
        <taxon>Euteleostomi</taxon>
        <taxon>Actinopterygii</taxon>
        <taxon>Neopterygii</taxon>
        <taxon>Teleostei</taxon>
        <taxon>Neoteleostei</taxon>
        <taxon>Acanthomorphata</taxon>
        <taxon>Ovalentaria</taxon>
        <taxon>Atherinomorphae</taxon>
        <taxon>Beloniformes</taxon>
        <taxon>Adrianichthyidae</taxon>
        <taxon>Oryziinae</taxon>
        <taxon>Oryzias</taxon>
    </lineage>
</organism>
<reference evidence="4" key="3">
    <citation type="submission" date="2025-08" db="UniProtKB">
        <authorList>
            <consortium name="Ensembl"/>
        </authorList>
    </citation>
    <scope>IDENTIFICATION</scope>
    <source>
        <strain evidence="4">HSOK</strain>
    </source>
</reference>
<evidence type="ECO:0000256" key="2">
    <source>
        <dbReference type="ARBA" id="ARBA00022737"/>
    </source>
</evidence>
<sequence>MRSVNKKNSLKDEKTIFRASSVLSPLEKRKDKSRLEFCSLSEISCAALVSALKSKSPNLTELDLSRNREVHDSGVLHLCGFLENPSCRLLTLRSVIFFFVVVISCVALVSALKSNPSHLTELDLRNNSLQDSDVKQLQDLVESPNSKLQILRSVEGSSQSSCFQIFCPEASLRANM</sequence>
<dbReference type="InterPro" id="IPR032675">
    <property type="entry name" value="LRR_dom_sf"/>
</dbReference>
<keyword evidence="3" id="KW-1133">Transmembrane helix</keyword>
<reference evidence="4 5" key="2">
    <citation type="submission" date="2017-04" db="EMBL/GenBank/DDBJ databases">
        <title>CpG methylation of centromeres and impact of large insertions on vertebrate speciation.</title>
        <authorList>
            <person name="Ichikawa K."/>
            <person name="Yoshimura J."/>
            <person name="Morishita S."/>
        </authorList>
    </citation>
    <scope>NUCLEOTIDE SEQUENCE</scope>
    <source>
        <strain evidence="4 5">HSOK</strain>
    </source>
</reference>
<dbReference type="InterPro" id="IPR001611">
    <property type="entry name" value="Leu-rich_rpt"/>
</dbReference>
<dbReference type="Gene3D" id="3.80.10.10">
    <property type="entry name" value="Ribonuclease Inhibitor"/>
    <property type="match status" value="1"/>
</dbReference>
<evidence type="ECO:0000313" key="5">
    <source>
        <dbReference type="Proteomes" id="UP000265200"/>
    </source>
</evidence>
<name>A0A3P9HEU4_ORYLA</name>
<keyword evidence="3" id="KW-0472">Membrane</keyword>
<dbReference type="InterPro" id="IPR051261">
    <property type="entry name" value="NLR"/>
</dbReference>
<accession>A0A3P9HEU4</accession>
<reference key="1">
    <citation type="journal article" date="2007" name="Nature">
        <title>The medaka draft genome and insights into vertebrate genome evolution.</title>
        <authorList>
            <person name="Kasahara M."/>
            <person name="Naruse K."/>
            <person name="Sasaki S."/>
            <person name="Nakatani Y."/>
            <person name="Qu W."/>
            <person name="Ahsan B."/>
            <person name="Yamada T."/>
            <person name="Nagayasu Y."/>
            <person name="Doi K."/>
            <person name="Kasai Y."/>
            <person name="Jindo T."/>
            <person name="Kobayashi D."/>
            <person name="Shimada A."/>
            <person name="Toyoda A."/>
            <person name="Kuroki Y."/>
            <person name="Fujiyama A."/>
            <person name="Sasaki T."/>
            <person name="Shimizu A."/>
            <person name="Asakawa S."/>
            <person name="Shimizu N."/>
            <person name="Hashimoto S."/>
            <person name="Yang J."/>
            <person name="Lee Y."/>
            <person name="Matsushima K."/>
            <person name="Sugano S."/>
            <person name="Sakaizumi M."/>
            <person name="Narita T."/>
            <person name="Ohishi K."/>
            <person name="Haga S."/>
            <person name="Ohta F."/>
            <person name="Nomoto H."/>
            <person name="Nogata K."/>
            <person name="Morishita T."/>
            <person name="Endo T."/>
            <person name="Shin-I T."/>
            <person name="Takeda H."/>
            <person name="Morishita S."/>
            <person name="Kohara Y."/>
        </authorList>
    </citation>
    <scope>NUCLEOTIDE SEQUENCE [LARGE SCALE GENOMIC DNA]</scope>
    <source>
        <strain>Hd-rR</strain>
    </source>
</reference>
<protein>
    <submittedName>
        <fullName evidence="4">Uncharacterized protein</fullName>
    </submittedName>
</protein>
<dbReference type="SUPFAM" id="SSF52047">
    <property type="entry name" value="RNI-like"/>
    <property type="match status" value="1"/>
</dbReference>
<keyword evidence="2" id="KW-0677">Repeat</keyword>
<dbReference type="AlphaFoldDB" id="A0A3P9HEU4"/>
<reference evidence="4" key="4">
    <citation type="submission" date="2025-09" db="UniProtKB">
        <authorList>
            <consortium name="Ensembl"/>
        </authorList>
    </citation>
    <scope>IDENTIFICATION</scope>
    <source>
        <strain evidence="4">HSOK</strain>
    </source>
</reference>
<dbReference type="PANTHER" id="PTHR24106">
    <property type="entry name" value="NACHT, LRR AND CARD DOMAINS-CONTAINING"/>
    <property type="match status" value="1"/>
</dbReference>
<dbReference type="Ensembl" id="ENSORLT00015004472.1">
    <property type="protein sequence ID" value="ENSORLP00015006280.1"/>
    <property type="gene ID" value="ENSORLG00015007114.1"/>
</dbReference>
<evidence type="ECO:0000313" key="4">
    <source>
        <dbReference type="Ensembl" id="ENSORLP00015006280.1"/>
    </source>
</evidence>
<dbReference type="SMART" id="SM00368">
    <property type="entry name" value="LRR_RI"/>
    <property type="match status" value="2"/>
</dbReference>
<feature type="transmembrane region" description="Helical" evidence="3">
    <location>
        <begin position="90"/>
        <end position="112"/>
    </location>
</feature>
<proteinExistence type="predicted"/>
<keyword evidence="3" id="KW-0812">Transmembrane</keyword>
<evidence type="ECO:0000256" key="1">
    <source>
        <dbReference type="ARBA" id="ARBA00022614"/>
    </source>
</evidence>
<dbReference type="Pfam" id="PF13516">
    <property type="entry name" value="LRR_6"/>
    <property type="match status" value="2"/>
</dbReference>
<evidence type="ECO:0000256" key="3">
    <source>
        <dbReference type="SAM" id="Phobius"/>
    </source>
</evidence>
<keyword evidence="1" id="KW-0433">Leucine-rich repeat</keyword>
<dbReference type="Proteomes" id="UP000265200">
    <property type="component" value="Chromosome 2"/>
</dbReference>